<evidence type="ECO:0000313" key="1">
    <source>
        <dbReference type="EMBL" id="QTA87151.1"/>
    </source>
</evidence>
<reference evidence="1" key="1">
    <citation type="journal article" date="2021" name="Microb. Physiol.">
        <title>Proteogenomic Insights into the Physiology of Marine, Sulfate-Reducing, Filamentous Desulfonema limicola and Desulfonema magnum.</title>
        <authorList>
            <person name="Schnaars V."/>
            <person name="Wohlbrand L."/>
            <person name="Scheve S."/>
            <person name="Hinrichs C."/>
            <person name="Reinhardt R."/>
            <person name="Rabus R."/>
        </authorList>
    </citation>
    <scope>NUCLEOTIDE SEQUENCE</scope>
    <source>
        <strain evidence="1">4be13</strain>
    </source>
</reference>
<dbReference type="SUPFAM" id="SSF89095">
    <property type="entry name" value="GatB/YqeY motif"/>
    <property type="match status" value="1"/>
</dbReference>
<name>A0A975BKG3_9BACT</name>
<dbReference type="PANTHER" id="PTHR28055:SF1">
    <property type="entry name" value="ALTERED INHERITANCE OF MITOCHONDRIA PROTEIN 41, MITOCHONDRIAL"/>
    <property type="match status" value="1"/>
</dbReference>
<dbReference type="Pfam" id="PF09424">
    <property type="entry name" value="YqeY"/>
    <property type="match status" value="1"/>
</dbReference>
<dbReference type="GO" id="GO:0016884">
    <property type="term" value="F:carbon-nitrogen ligase activity, with glutamine as amido-N-donor"/>
    <property type="evidence" value="ECO:0007669"/>
    <property type="project" value="InterPro"/>
</dbReference>
<sequence>MTLQEQIKKDLTAAIKEKDEEKKATIRVIMGEFGRSDKKEIPDDDVVKILKKLVKSEKEVLERKGDAAGDSQFIRIIENYLPKMAGEEEIADWIKENVDFSKFKNKMQAMGLIMKHFGSAADGNTVKSVLQKF</sequence>
<dbReference type="PANTHER" id="PTHR28055">
    <property type="entry name" value="ALTERED INHERITANCE OF MITOCHONDRIA PROTEIN 41, MITOCHONDRIAL"/>
    <property type="match status" value="1"/>
</dbReference>
<evidence type="ECO:0000313" key="2">
    <source>
        <dbReference type="Proteomes" id="UP000663722"/>
    </source>
</evidence>
<dbReference type="Proteomes" id="UP000663722">
    <property type="component" value="Chromosome"/>
</dbReference>
<dbReference type="Gene3D" id="1.10.1510.10">
    <property type="entry name" value="Uncharacterised protein YqeY/AIM41 PF09424, N-terminal domain"/>
    <property type="match status" value="1"/>
</dbReference>
<accession>A0A975BKG3</accession>
<dbReference type="RefSeq" id="WP_207682473.1">
    <property type="nucleotide sequence ID" value="NZ_CP061800.1"/>
</dbReference>
<dbReference type="AlphaFoldDB" id="A0A975BKG3"/>
<keyword evidence="2" id="KW-1185">Reference proteome</keyword>
<proteinExistence type="predicted"/>
<protein>
    <submittedName>
        <fullName evidence="1">Yqey-like protein</fullName>
    </submittedName>
</protein>
<dbReference type="InterPro" id="IPR042184">
    <property type="entry name" value="YqeY/Aim41_N"/>
</dbReference>
<dbReference type="InterPro" id="IPR019004">
    <property type="entry name" value="YqeY/Aim41"/>
</dbReference>
<dbReference type="InterPro" id="IPR003789">
    <property type="entry name" value="Asn/Gln_tRNA_amidoTrase-B-like"/>
</dbReference>
<dbReference type="KEGG" id="dmm:dnm_031800"/>
<organism evidence="1 2">
    <name type="scientific">Desulfonema magnum</name>
    <dbReference type="NCBI Taxonomy" id="45655"/>
    <lineage>
        <taxon>Bacteria</taxon>
        <taxon>Pseudomonadati</taxon>
        <taxon>Thermodesulfobacteriota</taxon>
        <taxon>Desulfobacteria</taxon>
        <taxon>Desulfobacterales</taxon>
        <taxon>Desulfococcaceae</taxon>
        <taxon>Desulfonema</taxon>
    </lineage>
</organism>
<gene>
    <name evidence="1" type="ORF">dnm_031800</name>
</gene>
<dbReference type="EMBL" id="CP061800">
    <property type="protein sequence ID" value="QTA87151.1"/>
    <property type="molecule type" value="Genomic_DNA"/>
</dbReference>